<dbReference type="Pfam" id="PF16137">
    <property type="entry name" value="DUF4845"/>
    <property type="match status" value="1"/>
</dbReference>
<dbReference type="RefSeq" id="WP_142932601.1">
    <property type="nucleotide sequence ID" value="NZ_ML660166.1"/>
</dbReference>
<dbReference type="EMBL" id="VIKS01000010">
    <property type="protein sequence ID" value="TQV86676.1"/>
    <property type="molecule type" value="Genomic_DNA"/>
</dbReference>
<dbReference type="Proteomes" id="UP000315439">
    <property type="component" value="Unassembled WGS sequence"/>
</dbReference>
<protein>
    <submittedName>
        <fullName evidence="2">DUF4845 domain-containing protein</fullName>
    </submittedName>
</protein>
<proteinExistence type="predicted"/>
<keyword evidence="3" id="KW-1185">Reference proteome</keyword>
<feature type="transmembrane region" description="Helical" evidence="1">
    <location>
        <begin position="20"/>
        <end position="40"/>
    </location>
</feature>
<keyword evidence="1" id="KW-0812">Transmembrane</keyword>
<evidence type="ECO:0000313" key="3">
    <source>
        <dbReference type="Proteomes" id="UP000315439"/>
    </source>
</evidence>
<dbReference type="OrthoDB" id="6078083at2"/>
<accession>A0A545UB29</accession>
<evidence type="ECO:0000313" key="2">
    <source>
        <dbReference type="EMBL" id="TQV86676.1"/>
    </source>
</evidence>
<keyword evidence="1" id="KW-1133">Transmembrane helix</keyword>
<name>A0A545UB29_9GAMM</name>
<evidence type="ECO:0000256" key="1">
    <source>
        <dbReference type="SAM" id="Phobius"/>
    </source>
</evidence>
<keyword evidence="1" id="KW-0472">Membrane</keyword>
<reference evidence="2 3" key="1">
    <citation type="submission" date="2019-07" db="EMBL/GenBank/DDBJ databases">
        <title>Draft genome for Aliikangiella sp. M105.</title>
        <authorList>
            <person name="Wang G."/>
        </authorList>
    </citation>
    <scope>NUCLEOTIDE SEQUENCE [LARGE SCALE GENOMIC DNA]</scope>
    <source>
        <strain evidence="2 3">M105</strain>
    </source>
</reference>
<gene>
    <name evidence="2" type="ORF">FLL46_17435</name>
</gene>
<sequence length="127" mass="14386">MNNNCQLKQQQGATMWSTLSIGLMIGFIALIAFKLVPVYIDHGIIRGSMQELVNQRDFRQMTAKQILLSMEKRMMVDNIRGFGKDAFTVSREKSGEKFIIIEYSAKVPIAGNVSASVDFKEEIRPVR</sequence>
<comment type="caution">
    <text evidence="2">The sequence shown here is derived from an EMBL/GenBank/DDBJ whole genome shotgun (WGS) entry which is preliminary data.</text>
</comment>
<dbReference type="InterPro" id="IPR032314">
    <property type="entry name" value="DUF4845"/>
</dbReference>
<dbReference type="AlphaFoldDB" id="A0A545UB29"/>
<organism evidence="2 3">
    <name type="scientific">Aliikangiella coralliicola</name>
    <dbReference type="NCBI Taxonomy" id="2592383"/>
    <lineage>
        <taxon>Bacteria</taxon>
        <taxon>Pseudomonadati</taxon>
        <taxon>Pseudomonadota</taxon>
        <taxon>Gammaproteobacteria</taxon>
        <taxon>Oceanospirillales</taxon>
        <taxon>Pleioneaceae</taxon>
        <taxon>Aliikangiella</taxon>
    </lineage>
</organism>